<dbReference type="Proteomes" id="UP000198287">
    <property type="component" value="Unassembled WGS sequence"/>
</dbReference>
<accession>A0A226CZD5</accession>
<organism evidence="2 3">
    <name type="scientific">Folsomia candida</name>
    <name type="common">Springtail</name>
    <dbReference type="NCBI Taxonomy" id="158441"/>
    <lineage>
        <taxon>Eukaryota</taxon>
        <taxon>Metazoa</taxon>
        <taxon>Ecdysozoa</taxon>
        <taxon>Arthropoda</taxon>
        <taxon>Hexapoda</taxon>
        <taxon>Collembola</taxon>
        <taxon>Entomobryomorpha</taxon>
        <taxon>Isotomoidea</taxon>
        <taxon>Isotomidae</taxon>
        <taxon>Proisotominae</taxon>
        <taxon>Folsomia</taxon>
    </lineage>
</organism>
<evidence type="ECO:0000256" key="1">
    <source>
        <dbReference type="SAM" id="Phobius"/>
    </source>
</evidence>
<evidence type="ECO:0000313" key="3">
    <source>
        <dbReference type="Proteomes" id="UP000198287"/>
    </source>
</evidence>
<sequence>MENLLLNLIIPKLRWLSIAYTNPNIFGKFSRISSKEPRFSSGFLLISAFSAYFTAHMVYILIHSIQSSDRDPDLSMVTIIPLLGCLFTGIVMIFGDIVFLRGGFTMENVLQVRTDFTRNAGNLPLKNSESR</sequence>
<evidence type="ECO:0000313" key="2">
    <source>
        <dbReference type="EMBL" id="OXA38339.1"/>
    </source>
</evidence>
<feature type="transmembrane region" description="Helical" evidence="1">
    <location>
        <begin position="74"/>
        <end position="100"/>
    </location>
</feature>
<dbReference type="AlphaFoldDB" id="A0A226CZD5"/>
<proteinExistence type="predicted"/>
<gene>
    <name evidence="2" type="ORF">Fcan01_26898</name>
</gene>
<keyword evidence="1" id="KW-1133">Transmembrane helix</keyword>
<keyword evidence="3" id="KW-1185">Reference proteome</keyword>
<dbReference type="EMBL" id="LNIX01000046">
    <property type="protein sequence ID" value="OXA38339.1"/>
    <property type="molecule type" value="Genomic_DNA"/>
</dbReference>
<reference evidence="2 3" key="1">
    <citation type="submission" date="2015-12" db="EMBL/GenBank/DDBJ databases">
        <title>The genome of Folsomia candida.</title>
        <authorList>
            <person name="Faddeeva A."/>
            <person name="Derks M.F."/>
            <person name="Anvar Y."/>
            <person name="Smit S."/>
            <person name="Van Straalen N."/>
            <person name="Roelofs D."/>
        </authorList>
    </citation>
    <scope>NUCLEOTIDE SEQUENCE [LARGE SCALE GENOMIC DNA]</scope>
    <source>
        <strain evidence="2 3">VU population</strain>
        <tissue evidence="2">Whole body</tissue>
    </source>
</reference>
<protein>
    <submittedName>
        <fullName evidence="2">Uncharacterized protein</fullName>
    </submittedName>
</protein>
<comment type="caution">
    <text evidence="2">The sequence shown here is derived from an EMBL/GenBank/DDBJ whole genome shotgun (WGS) entry which is preliminary data.</text>
</comment>
<feature type="transmembrane region" description="Helical" evidence="1">
    <location>
        <begin position="39"/>
        <end position="62"/>
    </location>
</feature>
<keyword evidence="1" id="KW-0472">Membrane</keyword>
<keyword evidence="1" id="KW-0812">Transmembrane</keyword>
<name>A0A226CZD5_FOLCA</name>